<evidence type="ECO:0000313" key="3">
    <source>
        <dbReference type="EMBL" id="GAA2595440.1"/>
    </source>
</evidence>
<evidence type="ECO:0000313" key="4">
    <source>
        <dbReference type="Proteomes" id="UP001501509"/>
    </source>
</evidence>
<protein>
    <recommendedName>
        <fullName evidence="5">Gram-positive cocci surface proteins LPxTG domain-containing protein</fullName>
    </recommendedName>
</protein>
<accession>A0ABP6BZY9</accession>
<proteinExistence type="predicted"/>
<gene>
    <name evidence="3" type="ORF">GCM10010411_31030</name>
</gene>
<evidence type="ECO:0008006" key="5">
    <source>
        <dbReference type="Google" id="ProtNLM"/>
    </source>
</evidence>
<organism evidence="3 4">
    <name type="scientific">Actinomadura fulvescens</name>
    <dbReference type="NCBI Taxonomy" id="46160"/>
    <lineage>
        <taxon>Bacteria</taxon>
        <taxon>Bacillati</taxon>
        <taxon>Actinomycetota</taxon>
        <taxon>Actinomycetes</taxon>
        <taxon>Streptosporangiales</taxon>
        <taxon>Thermomonosporaceae</taxon>
        <taxon>Actinomadura</taxon>
    </lineage>
</organism>
<reference evidence="4" key="1">
    <citation type="journal article" date="2019" name="Int. J. Syst. Evol. Microbiol.">
        <title>The Global Catalogue of Microorganisms (GCM) 10K type strain sequencing project: providing services to taxonomists for standard genome sequencing and annotation.</title>
        <authorList>
            <consortium name="The Broad Institute Genomics Platform"/>
            <consortium name="The Broad Institute Genome Sequencing Center for Infectious Disease"/>
            <person name="Wu L."/>
            <person name="Ma J."/>
        </authorList>
    </citation>
    <scope>NUCLEOTIDE SEQUENCE [LARGE SCALE GENOMIC DNA]</scope>
    <source>
        <strain evidence="4">JCM 6833</strain>
    </source>
</reference>
<sequence>MLTGIMLAIPVAWADDLEIDPVSVQPGGDITVSGGCKDNDSFVSISGAASGRGAVSTGYFSVQATVKKVEPGRYTVISKCVPSGYPQTGRIKVEKAGRGDGDRKPDGWVKTGGGGTQEPGFPWTEAGLVLVAGAAGIGGVAFVRSRARG</sequence>
<feature type="transmembrane region" description="Helical" evidence="2">
    <location>
        <begin position="126"/>
        <end position="143"/>
    </location>
</feature>
<name>A0ABP6BZY9_9ACTN</name>
<keyword evidence="2" id="KW-0812">Transmembrane</keyword>
<keyword evidence="2" id="KW-1133">Transmembrane helix</keyword>
<keyword evidence="4" id="KW-1185">Reference proteome</keyword>
<feature type="compositionally biased region" description="Basic and acidic residues" evidence="1">
    <location>
        <begin position="95"/>
        <end position="107"/>
    </location>
</feature>
<feature type="region of interest" description="Disordered" evidence="1">
    <location>
        <begin position="95"/>
        <end position="119"/>
    </location>
</feature>
<evidence type="ECO:0000256" key="1">
    <source>
        <dbReference type="SAM" id="MobiDB-lite"/>
    </source>
</evidence>
<comment type="caution">
    <text evidence="3">The sequence shown here is derived from an EMBL/GenBank/DDBJ whole genome shotgun (WGS) entry which is preliminary data.</text>
</comment>
<evidence type="ECO:0000256" key="2">
    <source>
        <dbReference type="SAM" id="Phobius"/>
    </source>
</evidence>
<dbReference type="EMBL" id="BAAATD010000003">
    <property type="protein sequence ID" value="GAA2595440.1"/>
    <property type="molecule type" value="Genomic_DNA"/>
</dbReference>
<dbReference type="Proteomes" id="UP001501509">
    <property type="component" value="Unassembled WGS sequence"/>
</dbReference>
<keyword evidence="2" id="KW-0472">Membrane</keyword>